<dbReference type="PROSITE" id="PS01124">
    <property type="entry name" value="HTH_ARAC_FAMILY_2"/>
    <property type="match status" value="1"/>
</dbReference>
<dbReference type="OrthoDB" id="8584243at2"/>
<dbReference type="GO" id="GO:0000976">
    <property type="term" value="F:transcription cis-regulatory region binding"/>
    <property type="evidence" value="ECO:0007669"/>
    <property type="project" value="TreeGrafter"/>
</dbReference>
<feature type="domain" description="HTH araC/xylS-type" evidence="4">
    <location>
        <begin position="236"/>
        <end position="334"/>
    </location>
</feature>
<dbReference type="PANTHER" id="PTHR47894">
    <property type="entry name" value="HTH-TYPE TRANSCRIPTIONAL REGULATOR GADX"/>
    <property type="match status" value="1"/>
</dbReference>
<comment type="caution">
    <text evidence="5">The sequence shown here is derived from an EMBL/GenBank/DDBJ whole genome shotgun (WGS) entry which is preliminary data.</text>
</comment>
<dbReference type="GO" id="GO:0005829">
    <property type="term" value="C:cytosol"/>
    <property type="evidence" value="ECO:0007669"/>
    <property type="project" value="TreeGrafter"/>
</dbReference>
<reference evidence="5 6" key="1">
    <citation type="submission" date="2019-11" db="EMBL/GenBank/DDBJ databases">
        <title>Caenimonas koreensis gen. nov., sp. nov., isolated from activated sludge.</title>
        <authorList>
            <person name="Seung H.R."/>
        </authorList>
    </citation>
    <scope>NUCLEOTIDE SEQUENCE [LARGE SCALE GENOMIC DNA]</scope>
    <source>
        <strain evidence="5 6">EMB320</strain>
    </source>
</reference>
<evidence type="ECO:0000313" key="5">
    <source>
        <dbReference type="EMBL" id="MRD48536.1"/>
    </source>
</evidence>
<dbReference type="Pfam" id="PF12625">
    <property type="entry name" value="Arabinose_bd"/>
    <property type="match status" value="1"/>
</dbReference>
<dbReference type="InterPro" id="IPR009057">
    <property type="entry name" value="Homeodomain-like_sf"/>
</dbReference>
<keyword evidence="1" id="KW-0805">Transcription regulation</keyword>
<organism evidence="5 6">
    <name type="scientific">Caenimonas koreensis DSM 17982</name>
    <dbReference type="NCBI Taxonomy" id="1121255"/>
    <lineage>
        <taxon>Bacteria</taxon>
        <taxon>Pseudomonadati</taxon>
        <taxon>Pseudomonadota</taxon>
        <taxon>Betaproteobacteria</taxon>
        <taxon>Burkholderiales</taxon>
        <taxon>Comamonadaceae</taxon>
        <taxon>Caenimonas</taxon>
    </lineage>
</organism>
<accession>A0A844BAG2</accession>
<name>A0A844BAG2_9BURK</name>
<dbReference type="Pfam" id="PF12833">
    <property type="entry name" value="HTH_18"/>
    <property type="match status" value="1"/>
</dbReference>
<proteinExistence type="predicted"/>
<dbReference type="GO" id="GO:0003700">
    <property type="term" value="F:DNA-binding transcription factor activity"/>
    <property type="evidence" value="ECO:0007669"/>
    <property type="project" value="InterPro"/>
</dbReference>
<gene>
    <name evidence="5" type="ORF">GHT07_14710</name>
</gene>
<dbReference type="InterPro" id="IPR032687">
    <property type="entry name" value="AraC-type_N"/>
</dbReference>
<dbReference type="PANTHER" id="PTHR47894:SF1">
    <property type="entry name" value="HTH-TYPE TRANSCRIPTIONAL REGULATOR VQSM"/>
    <property type="match status" value="1"/>
</dbReference>
<dbReference type="Proteomes" id="UP000487350">
    <property type="component" value="Unassembled WGS sequence"/>
</dbReference>
<keyword evidence="6" id="KW-1185">Reference proteome</keyword>
<evidence type="ECO:0000256" key="3">
    <source>
        <dbReference type="ARBA" id="ARBA00023163"/>
    </source>
</evidence>
<sequence length="339" mass="38079">MGAMPSASSSNIWVASMVRMFASQGIEPDELFELAGMDIARLKRPHERFTSREVNRLWRVAVHRTGKFNLGLDRALARRYVRFDMATQSMWNGSTLLDSLEGFAKYLTLINDAGAFAIYPGHTHCWLQLSHGGNPRAPRQRAEFGLLALLLLCQKVAQEPIRPVAVEFTGAEPEDLHAYRMAFHCPLRFGQPFARLCMPTAELAKPVMHNTDSLFALHDKLVEHRLERLADARTSFRASEEIIRRLHLGVPTRADVARSVGVPEVELEKRLRAEGQSFAQLLDDVRRELAQHYLGVGSLPLAQITGLLGWEAPADFSAASKRWFGVSPLQYRRRLVAGS</sequence>
<evidence type="ECO:0000256" key="1">
    <source>
        <dbReference type="ARBA" id="ARBA00023015"/>
    </source>
</evidence>
<protein>
    <submittedName>
        <fullName evidence="5">Helix-turn-helix domain-containing protein</fullName>
    </submittedName>
</protein>
<evidence type="ECO:0000259" key="4">
    <source>
        <dbReference type="PROSITE" id="PS01124"/>
    </source>
</evidence>
<dbReference type="AlphaFoldDB" id="A0A844BAG2"/>
<evidence type="ECO:0000256" key="2">
    <source>
        <dbReference type="ARBA" id="ARBA00023125"/>
    </source>
</evidence>
<keyword evidence="2" id="KW-0238">DNA-binding</keyword>
<dbReference type="Gene3D" id="1.10.10.60">
    <property type="entry name" value="Homeodomain-like"/>
    <property type="match status" value="1"/>
</dbReference>
<dbReference type="InterPro" id="IPR018060">
    <property type="entry name" value="HTH_AraC"/>
</dbReference>
<dbReference type="SMART" id="SM00342">
    <property type="entry name" value="HTH_ARAC"/>
    <property type="match status" value="1"/>
</dbReference>
<dbReference type="SUPFAM" id="SSF46689">
    <property type="entry name" value="Homeodomain-like"/>
    <property type="match status" value="1"/>
</dbReference>
<evidence type="ECO:0000313" key="6">
    <source>
        <dbReference type="Proteomes" id="UP000487350"/>
    </source>
</evidence>
<dbReference type="EMBL" id="WJBU01000013">
    <property type="protein sequence ID" value="MRD48536.1"/>
    <property type="molecule type" value="Genomic_DNA"/>
</dbReference>
<keyword evidence="3" id="KW-0804">Transcription</keyword>